<keyword evidence="3" id="KW-1185">Reference proteome</keyword>
<feature type="transmembrane region" description="Helical" evidence="1">
    <location>
        <begin position="199"/>
        <end position="216"/>
    </location>
</feature>
<evidence type="ECO:0000256" key="1">
    <source>
        <dbReference type="SAM" id="Phobius"/>
    </source>
</evidence>
<dbReference type="Proteomes" id="UP000512167">
    <property type="component" value="Chromosome"/>
</dbReference>
<organism evidence="2 3">
    <name type="scientific">Hujiaoplasma nucleasis</name>
    <dbReference type="NCBI Taxonomy" id="2725268"/>
    <lineage>
        <taxon>Bacteria</taxon>
        <taxon>Bacillati</taxon>
        <taxon>Mycoplasmatota</taxon>
        <taxon>Mollicutes</taxon>
        <taxon>Candidatus Izemoplasmatales</taxon>
        <taxon>Hujiaoplasmataceae</taxon>
        <taxon>Hujiaoplasma</taxon>
    </lineage>
</organism>
<feature type="transmembrane region" description="Helical" evidence="1">
    <location>
        <begin position="110"/>
        <end position="135"/>
    </location>
</feature>
<reference evidence="2 3" key="1">
    <citation type="submission" date="2020-04" db="EMBL/GenBank/DDBJ databases">
        <authorList>
            <person name="Zheng R.K."/>
            <person name="Sun C.M."/>
        </authorList>
    </citation>
    <scope>NUCLEOTIDE SEQUENCE [LARGE SCALE GENOMIC DNA]</scope>
    <source>
        <strain evidence="3">zrk29</strain>
    </source>
</reference>
<gene>
    <name evidence="2" type="ORF">HF295_03350</name>
</gene>
<dbReference type="KEGG" id="tbk:HF295_03350"/>
<feature type="transmembrane region" description="Helical" evidence="1">
    <location>
        <begin position="70"/>
        <end position="90"/>
    </location>
</feature>
<feature type="transmembrane region" description="Helical" evidence="1">
    <location>
        <begin position="7"/>
        <end position="28"/>
    </location>
</feature>
<evidence type="ECO:0000313" key="3">
    <source>
        <dbReference type="Proteomes" id="UP000512167"/>
    </source>
</evidence>
<keyword evidence="1" id="KW-1133">Transmembrane helix</keyword>
<dbReference type="RefSeq" id="WP_312032436.1">
    <property type="nucleotide sequence ID" value="NZ_CP051151.1"/>
</dbReference>
<proteinExistence type="predicted"/>
<name>A0A7L6N1A9_9MOLU</name>
<sequence length="225" mass="25692">MKKKDIILIFYILTVVLLFLINTTRVFIETQTINHPYLMGFIKTSILATSGELIASRIQSNHYFSKKGLFYRFIVWGILGMGFVLMFHIYDAGVNSAINNNLLPSIKHSFSNKLVTAFLISLIMNLSFAPAFMLLHRVTDTYIDLGQGRFKQITKVKISDVSSTIHWKVYLEFVLIKTIPLFWVPAHTITFLLPSQYRVLMAGFLSIALGLILSFSKNKQKESTN</sequence>
<dbReference type="AlphaFoldDB" id="A0A7L6N1A9"/>
<keyword evidence="1" id="KW-0472">Membrane</keyword>
<protein>
    <submittedName>
        <fullName evidence="2">Mpv17/PMP22 family protein</fullName>
    </submittedName>
</protein>
<keyword evidence="1" id="KW-0812">Transmembrane</keyword>
<accession>A0A7L6N1A9</accession>
<feature type="transmembrane region" description="Helical" evidence="1">
    <location>
        <begin position="169"/>
        <end position="193"/>
    </location>
</feature>
<feature type="transmembrane region" description="Helical" evidence="1">
    <location>
        <begin position="40"/>
        <end position="58"/>
    </location>
</feature>
<evidence type="ECO:0000313" key="2">
    <source>
        <dbReference type="EMBL" id="QLY39943.1"/>
    </source>
</evidence>
<dbReference type="EMBL" id="CP051151">
    <property type="protein sequence ID" value="QLY39943.1"/>
    <property type="molecule type" value="Genomic_DNA"/>
</dbReference>